<keyword evidence="3" id="KW-1185">Reference proteome</keyword>
<dbReference type="CDD" id="cd04186">
    <property type="entry name" value="GT_2_like_c"/>
    <property type="match status" value="1"/>
</dbReference>
<dbReference type="KEGG" id="grl:LPB144_06645"/>
<organism evidence="2 3">
    <name type="scientific">Christiangramia salexigens</name>
    <dbReference type="NCBI Taxonomy" id="1913577"/>
    <lineage>
        <taxon>Bacteria</taxon>
        <taxon>Pseudomonadati</taxon>
        <taxon>Bacteroidota</taxon>
        <taxon>Flavobacteriia</taxon>
        <taxon>Flavobacteriales</taxon>
        <taxon>Flavobacteriaceae</taxon>
        <taxon>Christiangramia</taxon>
    </lineage>
</organism>
<evidence type="ECO:0000259" key="1">
    <source>
        <dbReference type="Pfam" id="PF00535"/>
    </source>
</evidence>
<dbReference type="PANTHER" id="PTHR43179:SF7">
    <property type="entry name" value="RHAMNOSYLTRANSFERASE WBBL"/>
    <property type="match status" value="1"/>
</dbReference>
<dbReference type="SUPFAM" id="SSF53448">
    <property type="entry name" value="Nucleotide-diphospho-sugar transferases"/>
    <property type="match status" value="1"/>
</dbReference>
<dbReference type="EMBL" id="CP018153">
    <property type="protein sequence ID" value="APG60113.1"/>
    <property type="molecule type" value="Genomic_DNA"/>
</dbReference>
<dbReference type="InterPro" id="IPR001173">
    <property type="entry name" value="Glyco_trans_2-like"/>
</dbReference>
<dbReference type="PANTHER" id="PTHR43179">
    <property type="entry name" value="RHAMNOSYLTRANSFERASE WBBL"/>
    <property type="match status" value="1"/>
</dbReference>
<dbReference type="Gene3D" id="3.90.550.10">
    <property type="entry name" value="Spore Coat Polysaccharide Biosynthesis Protein SpsA, Chain A"/>
    <property type="match status" value="1"/>
</dbReference>
<sequence>MEQNKVFVIIVSYNGMRWIGDCINSILTSNISVNIIVVDNASTDGTSQYIRDNFEGIKLIENNKNIGFGKANNQGLSYALKQSCDYVFLLNQDTLIEPDTIDILIESSKNNPEFGIISPVHLDATGKHLDPSFLFYIKKEEGIIFLEDCILNKRRKEIYELKMINAAAWLLPTKTLDILGGFSPLFFLYGEDDNYCQRATYHKLKIGFTPAAFITHDSQNNNTGDFKPGSEKYFRKFINRIKIKYANVNTEDFQKFHLLKYYYCKKALVSLFLLDIDAYKSYMKKSKLVANLKFDHNIIEERKPQRNYL</sequence>
<dbReference type="OrthoDB" id="9771846at2"/>
<dbReference type="Pfam" id="PF00535">
    <property type="entry name" value="Glycos_transf_2"/>
    <property type="match status" value="1"/>
</dbReference>
<evidence type="ECO:0000313" key="3">
    <source>
        <dbReference type="Proteomes" id="UP000182510"/>
    </source>
</evidence>
<dbReference type="AlphaFoldDB" id="A0A1L3J4T8"/>
<protein>
    <recommendedName>
        <fullName evidence="1">Glycosyltransferase 2-like domain-containing protein</fullName>
    </recommendedName>
</protein>
<reference evidence="2 3" key="1">
    <citation type="submission" date="2016-11" db="EMBL/GenBank/DDBJ databases">
        <title>Gramella sp. LPB0144 isolated from marine environment.</title>
        <authorList>
            <person name="Kim E."/>
            <person name="Yi H."/>
        </authorList>
    </citation>
    <scope>NUCLEOTIDE SEQUENCE [LARGE SCALE GENOMIC DNA]</scope>
    <source>
        <strain evidence="2 3">LPB0144</strain>
    </source>
</reference>
<evidence type="ECO:0000313" key="2">
    <source>
        <dbReference type="EMBL" id="APG60113.1"/>
    </source>
</evidence>
<dbReference type="STRING" id="1913577.LPB144_06645"/>
<feature type="domain" description="Glycosyltransferase 2-like" evidence="1">
    <location>
        <begin position="8"/>
        <end position="113"/>
    </location>
</feature>
<dbReference type="InterPro" id="IPR029044">
    <property type="entry name" value="Nucleotide-diphossugar_trans"/>
</dbReference>
<gene>
    <name evidence="2" type="ORF">LPB144_06645</name>
</gene>
<accession>A0A1L3J4T8</accession>
<proteinExistence type="predicted"/>
<dbReference type="Proteomes" id="UP000182510">
    <property type="component" value="Chromosome"/>
</dbReference>
<dbReference type="RefSeq" id="WP_072552761.1">
    <property type="nucleotide sequence ID" value="NZ_CP018153.1"/>
</dbReference>
<name>A0A1L3J4T8_9FLAO</name>